<protein>
    <recommendedName>
        <fullName evidence="1">DUF4340 domain-containing protein</fullName>
    </recommendedName>
</protein>
<gene>
    <name evidence="2" type="ORF">SAMN05216229_1279</name>
</gene>
<dbReference type="Proteomes" id="UP000243084">
    <property type="component" value="Unassembled WGS sequence"/>
</dbReference>
<dbReference type="RefSeq" id="WP_092435447.1">
    <property type="nucleotide sequence ID" value="NZ_FOXM01000027.1"/>
</dbReference>
<dbReference type="AlphaFoldDB" id="A0A1I5Z2M8"/>
<proteinExistence type="predicted"/>
<accession>A0A1I5Z2M8</accession>
<organism evidence="2 3">
    <name type="scientific">Geopseudomonas sagittaria</name>
    <dbReference type="NCBI Taxonomy" id="1135990"/>
    <lineage>
        <taxon>Bacteria</taxon>
        <taxon>Pseudomonadati</taxon>
        <taxon>Pseudomonadota</taxon>
        <taxon>Gammaproteobacteria</taxon>
        <taxon>Pseudomonadales</taxon>
        <taxon>Pseudomonadaceae</taxon>
        <taxon>Geopseudomonas</taxon>
    </lineage>
</organism>
<dbReference type="InterPro" id="IPR025641">
    <property type="entry name" value="DUF4340"/>
</dbReference>
<feature type="domain" description="DUF4340" evidence="1">
    <location>
        <begin position="71"/>
        <end position="210"/>
    </location>
</feature>
<keyword evidence="3" id="KW-1185">Reference proteome</keyword>
<dbReference type="OrthoDB" id="7008377at2"/>
<dbReference type="EMBL" id="FOXM01000027">
    <property type="protein sequence ID" value="SFQ50700.1"/>
    <property type="molecule type" value="Genomic_DNA"/>
</dbReference>
<evidence type="ECO:0000259" key="1">
    <source>
        <dbReference type="Pfam" id="PF14238"/>
    </source>
</evidence>
<reference evidence="3" key="1">
    <citation type="submission" date="2016-10" db="EMBL/GenBank/DDBJ databases">
        <authorList>
            <person name="Varghese N."/>
            <person name="Submissions S."/>
        </authorList>
    </citation>
    <scope>NUCLEOTIDE SEQUENCE [LARGE SCALE GENOMIC DNA]</scope>
    <source>
        <strain evidence="3">JCM 18195</strain>
    </source>
</reference>
<name>A0A1I5Z2M8_9GAMM</name>
<sequence length="325" mass="35727">MRRSALLVLLLVALLLGGLFAWLQRGAEAPLQAERQLLLPALSGRLDEVRALSIRHGELPAVRIERSETGWIVPAKAGYPAAAGEVNRLLRALAEARKVEAKTRNPDNHARLGLAAKGEGRATRLRIEGLAGGPLVLLIGQGSRQGGQLVRLWGDDQVWLIDQPLELVDNELAWLDRRISAIPFASVREVEVRHADGERLNVWRDSPGQADLALRQLPVGSSLAYQPLANGMALLFAALDFADAAPLAQIGFEERPELEFTLSTFDGGELRGAFHLQGGQHWLVLGESRGLDDQLIAGRDWAYRLEEQQYRMLARRLKDLLGPAN</sequence>
<evidence type="ECO:0000313" key="2">
    <source>
        <dbReference type="EMBL" id="SFQ50700.1"/>
    </source>
</evidence>
<dbReference type="Pfam" id="PF14238">
    <property type="entry name" value="DUF4340"/>
    <property type="match status" value="1"/>
</dbReference>
<evidence type="ECO:0000313" key="3">
    <source>
        <dbReference type="Proteomes" id="UP000243084"/>
    </source>
</evidence>